<feature type="transmembrane region" description="Helical" evidence="1">
    <location>
        <begin position="97"/>
        <end position="121"/>
    </location>
</feature>
<dbReference type="Pfam" id="PF11188">
    <property type="entry name" value="DUF2975"/>
    <property type="match status" value="1"/>
</dbReference>
<accession>A0A7J4XMW6</accession>
<feature type="transmembrane region" description="Helical" evidence="1">
    <location>
        <begin position="183"/>
        <end position="206"/>
    </location>
</feature>
<dbReference type="Proteomes" id="UP000422221">
    <property type="component" value="Unassembled WGS sequence"/>
</dbReference>
<keyword evidence="1" id="KW-0812">Transmembrane</keyword>
<proteinExistence type="predicted"/>
<dbReference type="RefSeq" id="WP_130058579.1">
    <property type="nucleotide sequence ID" value="NZ_CP072243.1"/>
</dbReference>
<sequence>MKKRLNILCLLVMLVFCYSVFESAYYISSAFVDGFRAGMNHVDNKEQFQKTNNMKSIALFPDNFANLKDSVYNEKTGEFVPAIYGKLVVSVNTPVNIWLKFITMMCNFIGIFTMIFSVVFFAKLIIAINKSRIFDWKNVRRLRWLGAILILNFICSAFPAYISAYELSGVFSISGYSVNLSGLVSKLTLVLGLVALIVGEVFAIGLKMKEEQDLTI</sequence>
<dbReference type="EMBL" id="VWMK01000002">
    <property type="protein sequence ID" value="KAA3769361.1"/>
    <property type="molecule type" value="Genomic_DNA"/>
</dbReference>
<protein>
    <submittedName>
        <fullName evidence="2">DUF2975 domain-containing protein</fullName>
    </submittedName>
</protein>
<evidence type="ECO:0000256" key="1">
    <source>
        <dbReference type="SAM" id="Phobius"/>
    </source>
</evidence>
<evidence type="ECO:0000313" key="2">
    <source>
        <dbReference type="EMBL" id="KAA3769361.1"/>
    </source>
</evidence>
<feature type="transmembrane region" description="Helical" evidence="1">
    <location>
        <begin position="142"/>
        <end position="163"/>
    </location>
</feature>
<comment type="caution">
    <text evidence="2">The sequence shown here is derived from an EMBL/GenBank/DDBJ whole genome shotgun (WGS) entry which is preliminary data.</text>
</comment>
<organism evidence="2 3">
    <name type="scientific">Bacteroides salyersiae</name>
    <dbReference type="NCBI Taxonomy" id="291644"/>
    <lineage>
        <taxon>Bacteria</taxon>
        <taxon>Pseudomonadati</taxon>
        <taxon>Bacteroidota</taxon>
        <taxon>Bacteroidia</taxon>
        <taxon>Bacteroidales</taxon>
        <taxon>Bacteroidaceae</taxon>
        <taxon>Bacteroides</taxon>
    </lineage>
</organism>
<name>A0A7J4XMW6_9BACE</name>
<reference evidence="2 3" key="1">
    <citation type="journal article" date="2019" name="Nat. Med.">
        <title>A library of human gut bacterial isolates paired with longitudinal multiomics data enables mechanistic microbiome research.</title>
        <authorList>
            <person name="Poyet M."/>
            <person name="Groussin M."/>
            <person name="Gibbons S.M."/>
            <person name="Avila-Pacheco J."/>
            <person name="Jiang X."/>
            <person name="Kearney S.M."/>
            <person name="Perrotta A.R."/>
            <person name="Berdy B."/>
            <person name="Zhao S."/>
            <person name="Lieberman T.D."/>
            <person name="Swanson P.K."/>
            <person name="Smith M."/>
            <person name="Roesemann S."/>
            <person name="Alexander J.E."/>
            <person name="Rich S.A."/>
            <person name="Livny J."/>
            <person name="Vlamakis H."/>
            <person name="Clish C."/>
            <person name="Bullock K."/>
            <person name="Deik A."/>
            <person name="Scott J."/>
            <person name="Pierce K.A."/>
            <person name="Xavier R.J."/>
            <person name="Alm E.J."/>
        </authorList>
    </citation>
    <scope>NUCLEOTIDE SEQUENCE [LARGE SCALE GENOMIC DNA]</scope>
    <source>
        <strain evidence="2 3">BIOML-A10</strain>
    </source>
</reference>
<dbReference type="InterPro" id="IPR021354">
    <property type="entry name" value="DUF2975"/>
</dbReference>
<keyword evidence="1" id="KW-1133">Transmembrane helix</keyword>
<gene>
    <name evidence="2" type="ORF">F3F73_02755</name>
</gene>
<dbReference type="AlphaFoldDB" id="A0A7J4XMW6"/>
<keyword evidence="1" id="KW-0472">Membrane</keyword>
<evidence type="ECO:0000313" key="3">
    <source>
        <dbReference type="Proteomes" id="UP000422221"/>
    </source>
</evidence>